<name>A0A484AZ79_DRONA</name>
<keyword evidence="1" id="KW-1133">Transmembrane helix</keyword>
<dbReference type="Proteomes" id="UP000295192">
    <property type="component" value="Unassembled WGS sequence"/>
</dbReference>
<reference evidence="2 3" key="1">
    <citation type="journal article" date="2019" name="J. Hered.">
        <title>An Improved Genome Assembly for Drosophila navojoa, the Basal Species in the mojavensis Cluster.</title>
        <authorList>
            <person name="Vanderlinde T."/>
            <person name="Dupim E.G."/>
            <person name="Nazario-Yepiz N.O."/>
            <person name="Carvalho A.B."/>
        </authorList>
    </citation>
    <scope>NUCLEOTIDE SEQUENCE [LARGE SCALE GENOMIC DNA]</scope>
    <source>
        <strain evidence="2">Navoj_Jal97</strain>
        <tissue evidence="2">Whole organism</tissue>
    </source>
</reference>
<evidence type="ECO:0000313" key="2">
    <source>
        <dbReference type="EMBL" id="TDG41302.1"/>
    </source>
</evidence>
<evidence type="ECO:0000256" key="1">
    <source>
        <dbReference type="SAM" id="Phobius"/>
    </source>
</evidence>
<proteinExistence type="predicted"/>
<dbReference type="OrthoDB" id="10325885at2759"/>
<accession>A0A484AZ79</accession>
<dbReference type="OMA" id="CRASKHY"/>
<gene>
    <name evidence="2" type="ORF">AWZ03_012274</name>
</gene>
<keyword evidence="3" id="KW-1185">Reference proteome</keyword>
<feature type="transmembrane region" description="Helical" evidence="1">
    <location>
        <begin position="7"/>
        <end position="24"/>
    </location>
</feature>
<organism evidence="2 3">
    <name type="scientific">Drosophila navojoa</name>
    <name type="common">Fruit fly</name>
    <dbReference type="NCBI Taxonomy" id="7232"/>
    <lineage>
        <taxon>Eukaryota</taxon>
        <taxon>Metazoa</taxon>
        <taxon>Ecdysozoa</taxon>
        <taxon>Arthropoda</taxon>
        <taxon>Hexapoda</taxon>
        <taxon>Insecta</taxon>
        <taxon>Pterygota</taxon>
        <taxon>Neoptera</taxon>
        <taxon>Endopterygota</taxon>
        <taxon>Diptera</taxon>
        <taxon>Brachycera</taxon>
        <taxon>Muscomorpha</taxon>
        <taxon>Ephydroidea</taxon>
        <taxon>Drosophilidae</taxon>
        <taxon>Drosophila</taxon>
    </lineage>
</organism>
<evidence type="ECO:0000313" key="3">
    <source>
        <dbReference type="Proteomes" id="UP000295192"/>
    </source>
</evidence>
<keyword evidence="1" id="KW-0812">Transmembrane</keyword>
<protein>
    <submittedName>
        <fullName evidence="2">Uncharacterized protein</fullName>
    </submittedName>
</protein>
<keyword evidence="1" id="KW-0472">Membrane</keyword>
<comment type="caution">
    <text evidence="2">The sequence shown here is derived from an EMBL/GenBank/DDBJ whole genome shotgun (WGS) entry which is preliminary data.</text>
</comment>
<dbReference type="AlphaFoldDB" id="A0A484AZ79"/>
<sequence>MGVFRIGFFNIFIYLCCAFLYSVPNVCGHNNMCFDCIDLEGCKAPKHFLKYMSAVDRDKVVLRLPTDKPDPMMDRCLNTGYTIKATLNGTVCSGSSDGLCHAIGEATTNFTITYSHCGDCYIACDCYSQENGNARKEGPIILTMCLAAFYTLIQ</sequence>
<dbReference type="EMBL" id="LSRL02000374">
    <property type="protein sequence ID" value="TDG41302.1"/>
    <property type="molecule type" value="Genomic_DNA"/>
</dbReference>